<organism evidence="1 2">
    <name type="scientific">Panagrolaimus superbus</name>
    <dbReference type="NCBI Taxonomy" id="310955"/>
    <lineage>
        <taxon>Eukaryota</taxon>
        <taxon>Metazoa</taxon>
        <taxon>Ecdysozoa</taxon>
        <taxon>Nematoda</taxon>
        <taxon>Chromadorea</taxon>
        <taxon>Rhabditida</taxon>
        <taxon>Tylenchina</taxon>
        <taxon>Panagrolaimomorpha</taxon>
        <taxon>Panagrolaimoidea</taxon>
        <taxon>Panagrolaimidae</taxon>
        <taxon>Panagrolaimus</taxon>
    </lineage>
</organism>
<proteinExistence type="predicted"/>
<reference evidence="2" key="1">
    <citation type="submission" date="2022-11" db="UniProtKB">
        <authorList>
            <consortium name="WormBaseParasite"/>
        </authorList>
    </citation>
    <scope>IDENTIFICATION</scope>
</reference>
<dbReference type="PANTHER" id="PTHR21381:SF3">
    <property type="entry name" value="SGC REGION PROTEIN SGCQ-RELATED"/>
    <property type="match status" value="1"/>
</dbReference>
<dbReference type="PANTHER" id="PTHR21381">
    <property type="entry name" value="ZGC:162297"/>
    <property type="match status" value="1"/>
</dbReference>
<protein>
    <submittedName>
        <fullName evidence="2">Uncharacterized protein</fullName>
    </submittedName>
</protein>
<dbReference type="Pfam" id="PF03437">
    <property type="entry name" value="BtpA"/>
    <property type="match status" value="1"/>
</dbReference>
<evidence type="ECO:0000313" key="1">
    <source>
        <dbReference type="Proteomes" id="UP000887577"/>
    </source>
</evidence>
<dbReference type="InterPro" id="IPR005137">
    <property type="entry name" value="BtpA"/>
</dbReference>
<accession>A0A914YF58</accession>
<dbReference type="Proteomes" id="UP000887577">
    <property type="component" value="Unplaced"/>
</dbReference>
<name>A0A914YF58_9BILA</name>
<dbReference type="AlphaFoldDB" id="A0A914YF58"/>
<evidence type="ECO:0000313" key="2">
    <source>
        <dbReference type="WBParaSite" id="PSU_v2.g17953.t1"/>
    </source>
</evidence>
<sequence>MQGNAAELMRFRRNICAADTIAVITDIKKKHSSHAITADVSVGEMAHAAEFFLADGVILTGNATGQPANVLDIKGERKKQVLN</sequence>
<keyword evidence="1" id="KW-1185">Reference proteome</keyword>
<dbReference type="WBParaSite" id="PSU_v2.g17953.t1">
    <property type="protein sequence ID" value="PSU_v2.g17953.t1"/>
    <property type="gene ID" value="PSU_v2.g17953"/>
</dbReference>